<dbReference type="PROSITE" id="PS50206">
    <property type="entry name" value="RHODANESE_3"/>
    <property type="match status" value="1"/>
</dbReference>
<dbReference type="Proteomes" id="UP000051562">
    <property type="component" value="Unassembled WGS sequence"/>
</dbReference>
<evidence type="ECO:0000313" key="4">
    <source>
        <dbReference type="Proteomes" id="UP000051562"/>
    </source>
</evidence>
<accession>A0A0Q3I519</accession>
<proteinExistence type="predicted"/>
<evidence type="ECO:0000313" key="5">
    <source>
        <dbReference type="Proteomes" id="UP000190130"/>
    </source>
</evidence>
<dbReference type="RefSeq" id="WP_055728947.1">
    <property type="nucleotide sequence ID" value="NZ_FUYX01000001.1"/>
</dbReference>
<evidence type="ECO:0000313" key="3">
    <source>
        <dbReference type="EMBL" id="SKB33066.1"/>
    </source>
</evidence>
<sequence>MIVNDLDIDDIKAGLGDGSILLVDVREPHEFAAGHIPGAVSRPLSQFDPADLPNEPGKRIVLSCAAGVRSRRALEYAQSAGLDIDSHYAGGFKDWLMHGGPVAQD</sequence>
<dbReference type="InterPro" id="IPR036873">
    <property type="entry name" value="Rhodanese-like_dom_sf"/>
</dbReference>
<name>A0A0Q3I519_9HYPH</name>
<dbReference type="OrthoDB" id="9807812at2"/>
<dbReference type="EMBL" id="LMAR01000045">
    <property type="protein sequence ID" value="KQK29797.1"/>
    <property type="molecule type" value="Genomic_DNA"/>
</dbReference>
<dbReference type="InterPro" id="IPR001763">
    <property type="entry name" value="Rhodanese-like_dom"/>
</dbReference>
<dbReference type="AlphaFoldDB" id="A0A0Q3I519"/>
<reference evidence="2 4" key="1">
    <citation type="submission" date="2015-10" db="EMBL/GenBank/DDBJ databases">
        <title>Draft genome of Bosea thiooxidans.</title>
        <authorList>
            <person name="Wang X."/>
        </authorList>
    </citation>
    <scope>NUCLEOTIDE SEQUENCE [LARGE SCALE GENOMIC DNA]</scope>
    <source>
        <strain evidence="2 4">CGMCC 9174</strain>
    </source>
</reference>
<dbReference type="SMART" id="SM00450">
    <property type="entry name" value="RHOD"/>
    <property type="match status" value="1"/>
</dbReference>
<evidence type="ECO:0000313" key="2">
    <source>
        <dbReference type="EMBL" id="KQK29797.1"/>
    </source>
</evidence>
<protein>
    <submittedName>
        <fullName evidence="2 3">Sulfurtransferase</fullName>
    </submittedName>
</protein>
<dbReference type="PANTHER" id="PTHR44086:SF10">
    <property type="entry name" value="THIOSULFATE SULFURTRANSFERASE_RHODANESE-LIKE DOMAIN-CONTAINING PROTEIN 3"/>
    <property type="match status" value="1"/>
</dbReference>
<dbReference type="PANTHER" id="PTHR44086">
    <property type="entry name" value="THIOSULFATE SULFURTRANSFERASE RDL2, MITOCHONDRIAL-RELATED"/>
    <property type="match status" value="1"/>
</dbReference>
<dbReference type="EMBL" id="FUYX01000001">
    <property type="protein sequence ID" value="SKB33066.1"/>
    <property type="molecule type" value="Genomic_DNA"/>
</dbReference>
<keyword evidence="4" id="KW-1185">Reference proteome</keyword>
<gene>
    <name evidence="2" type="ORF">ARD30_05470</name>
    <name evidence="3" type="ORF">SAMN05660750_00110</name>
</gene>
<reference evidence="3 5" key="2">
    <citation type="submission" date="2017-02" db="EMBL/GenBank/DDBJ databases">
        <authorList>
            <person name="Peterson S.W."/>
        </authorList>
    </citation>
    <scope>NUCLEOTIDE SEQUENCE [LARGE SCALE GENOMIC DNA]</scope>
    <source>
        <strain evidence="3 5">DSM 9653</strain>
    </source>
</reference>
<organism evidence="2 4">
    <name type="scientific">Bosea thiooxidans</name>
    <dbReference type="NCBI Taxonomy" id="53254"/>
    <lineage>
        <taxon>Bacteria</taxon>
        <taxon>Pseudomonadati</taxon>
        <taxon>Pseudomonadota</taxon>
        <taxon>Alphaproteobacteria</taxon>
        <taxon>Hyphomicrobiales</taxon>
        <taxon>Boseaceae</taxon>
        <taxon>Bosea</taxon>
    </lineage>
</organism>
<dbReference type="Gene3D" id="3.40.250.10">
    <property type="entry name" value="Rhodanese-like domain"/>
    <property type="match status" value="1"/>
</dbReference>
<evidence type="ECO:0000259" key="1">
    <source>
        <dbReference type="PROSITE" id="PS50206"/>
    </source>
</evidence>
<dbReference type="STRING" id="53254.SAMN05660750_00110"/>
<dbReference type="Pfam" id="PF00581">
    <property type="entry name" value="Rhodanese"/>
    <property type="match status" value="1"/>
</dbReference>
<dbReference type="GO" id="GO:0004792">
    <property type="term" value="F:thiosulfate-cyanide sulfurtransferase activity"/>
    <property type="evidence" value="ECO:0007669"/>
    <property type="project" value="TreeGrafter"/>
</dbReference>
<dbReference type="Proteomes" id="UP000190130">
    <property type="component" value="Unassembled WGS sequence"/>
</dbReference>
<keyword evidence="2" id="KW-0808">Transferase</keyword>
<dbReference type="SUPFAM" id="SSF52821">
    <property type="entry name" value="Rhodanese/Cell cycle control phosphatase"/>
    <property type="match status" value="1"/>
</dbReference>
<feature type="domain" description="Rhodanese" evidence="1">
    <location>
        <begin position="16"/>
        <end position="104"/>
    </location>
</feature>